<keyword evidence="13" id="KW-1185">Reference proteome</keyword>
<evidence type="ECO:0000256" key="7">
    <source>
        <dbReference type="PIRSR" id="PIRSR627057-1"/>
    </source>
</evidence>
<dbReference type="Gene3D" id="3.30.2010.10">
    <property type="entry name" value="Metalloproteases ('zincins'), catalytic domain"/>
    <property type="match status" value="1"/>
</dbReference>
<evidence type="ECO:0000256" key="9">
    <source>
        <dbReference type="RuleBase" id="RU366005"/>
    </source>
</evidence>
<evidence type="ECO:0000313" key="12">
    <source>
        <dbReference type="EMBL" id="KAG9393069.1"/>
    </source>
</evidence>
<comment type="subcellular location">
    <subcellularLocation>
        <location evidence="9">Endoplasmic reticulum membrane</location>
        <topology evidence="9">Multi-pass membrane protein</topology>
    </subcellularLocation>
</comment>
<evidence type="ECO:0000256" key="4">
    <source>
        <dbReference type="ARBA" id="ARBA00022833"/>
    </source>
</evidence>
<keyword evidence="9" id="KW-0256">Endoplasmic reticulum</keyword>
<keyword evidence="4 8" id="KW-0862">Zinc</keyword>
<keyword evidence="2 8" id="KW-0479">Metal-binding</keyword>
<dbReference type="Pfam" id="PF01435">
    <property type="entry name" value="Peptidase_M48"/>
    <property type="match status" value="1"/>
</dbReference>
<feature type="transmembrane region" description="Helical" evidence="9">
    <location>
        <begin position="196"/>
        <end position="216"/>
    </location>
</feature>
<comment type="function">
    <text evidence="9">Proteolytically removes the C-terminal three residues of farnesylated proteins.</text>
</comment>
<evidence type="ECO:0000259" key="10">
    <source>
        <dbReference type="Pfam" id="PF01435"/>
    </source>
</evidence>
<dbReference type="InterPro" id="IPR001915">
    <property type="entry name" value="Peptidase_M48"/>
</dbReference>
<dbReference type="Proteomes" id="UP000717585">
    <property type="component" value="Unassembled WGS sequence"/>
</dbReference>
<feature type="binding site" evidence="8">
    <location>
        <position position="402"/>
    </location>
    <ligand>
        <name>Zn(2+)</name>
        <dbReference type="ChEBI" id="CHEBI:29105"/>
        <note>catalytic</note>
    </ligand>
</feature>
<evidence type="ECO:0000256" key="3">
    <source>
        <dbReference type="ARBA" id="ARBA00022801"/>
    </source>
</evidence>
<reference evidence="12" key="1">
    <citation type="submission" date="2021-05" db="EMBL/GenBank/DDBJ databases">
        <title>A free-living protist that lacks canonical eukaryotic 1 DNA replication and segregation systems.</title>
        <authorList>
            <person name="Salas-Leiva D.E."/>
            <person name="Tromer E.C."/>
            <person name="Curtis B.A."/>
            <person name="Jerlstrom-Hultqvist J."/>
            <person name="Kolisko M."/>
            <person name="Yi Z."/>
            <person name="Salas-Leiva J.S."/>
            <person name="Gallot-Lavallee L."/>
            <person name="Kops G.J.P.L."/>
            <person name="Archibald J.M."/>
            <person name="Simpson A.G.B."/>
            <person name="Roger A.J."/>
        </authorList>
    </citation>
    <scope>NUCLEOTIDE SEQUENCE</scope>
    <source>
        <strain evidence="12">BICM</strain>
    </source>
</reference>
<feature type="domain" description="Peptidase M48" evidence="10">
    <location>
        <begin position="256"/>
        <end position="457"/>
    </location>
</feature>
<keyword evidence="3 9" id="KW-0378">Hydrolase</keyword>
<dbReference type="EC" id="3.4.24.84" evidence="9"/>
<dbReference type="InterPro" id="IPR032456">
    <property type="entry name" value="Peptidase_M48_N"/>
</dbReference>
<dbReference type="EMBL" id="JAHDYR010000025">
    <property type="protein sequence ID" value="KAG9393069.1"/>
    <property type="molecule type" value="Genomic_DNA"/>
</dbReference>
<dbReference type="GO" id="GO:0004222">
    <property type="term" value="F:metalloendopeptidase activity"/>
    <property type="evidence" value="ECO:0007669"/>
    <property type="project" value="UniProtKB-UniRule"/>
</dbReference>
<dbReference type="InterPro" id="IPR027057">
    <property type="entry name" value="CAXX_Prtase_1"/>
</dbReference>
<feature type="transmembrane region" description="Helical" evidence="9">
    <location>
        <begin position="42"/>
        <end position="60"/>
    </location>
</feature>
<name>A0A8J6DZ30_9EUKA</name>
<evidence type="ECO:0000256" key="1">
    <source>
        <dbReference type="ARBA" id="ARBA00022670"/>
    </source>
</evidence>
<feature type="domain" description="CAAX prenyl protease 1 N-terminal" evidence="11">
    <location>
        <begin position="67"/>
        <end position="249"/>
    </location>
</feature>
<dbReference type="GO" id="GO:0046872">
    <property type="term" value="F:metal ion binding"/>
    <property type="evidence" value="ECO:0007669"/>
    <property type="project" value="UniProtKB-UniRule"/>
</dbReference>
<keyword evidence="5 9" id="KW-0482">Metalloprotease</keyword>
<comment type="caution">
    <text evidence="12">The sequence shown here is derived from an EMBL/GenBank/DDBJ whole genome shotgun (WGS) entry which is preliminary data.</text>
</comment>
<dbReference type="GO" id="GO:0005789">
    <property type="term" value="C:endoplasmic reticulum membrane"/>
    <property type="evidence" value="ECO:0007669"/>
    <property type="project" value="UniProtKB-SubCell"/>
</dbReference>
<feature type="transmembrane region" description="Helical" evidence="9">
    <location>
        <begin position="222"/>
        <end position="247"/>
    </location>
</feature>
<dbReference type="OrthoDB" id="360839at2759"/>
<feature type="transmembrane region" description="Helical" evidence="9">
    <location>
        <begin position="108"/>
        <end position="127"/>
    </location>
</feature>
<proteinExistence type="inferred from homology"/>
<evidence type="ECO:0000313" key="13">
    <source>
        <dbReference type="Proteomes" id="UP000717585"/>
    </source>
</evidence>
<evidence type="ECO:0000256" key="2">
    <source>
        <dbReference type="ARBA" id="ARBA00022723"/>
    </source>
</evidence>
<dbReference type="AlphaFoldDB" id="A0A8J6DZ30"/>
<accession>A0A8J6DZ30</accession>
<evidence type="ECO:0000256" key="8">
    <source>
        <dbReference type="PIRSR" id="PIRSR627057-2"/>
    </source>
</evidence>
<dbReference type="GO" id="GO:0071586">
    <property type="term" value="P:CAAX-box protein processing"/>
    <property type="evidence" value="ECO:0007669"/>
    <property type="project" value="UniProtKB-UniRule"/>
</dbReference>
<dbReference type="Pfam" id="PF16491">
    <property type="entry name" value="Peptidase_M48_N"/>
    <property type="match status" value="1"/>
</dbReference>
<evidence type="ECO:0000256" key="6">
    <source>
        <dbReference type="ARBA" id="ARBA00044456"/>
    </source>
</evidence>
<feature type="active site" evidence="7">
    <location>
        <position position="325"/>
    </location>
</feature>
<feature type="binding site" evidence="8">
    <location>
        <position position="328"/>
    </location>
    <ligand>
        <name>Zn(2+)</name>
        <dbReference type="ChEBI" id="CHEBI:29105"/>
        <note>catalytic</note>
    </ligand>
</feature>
<evidence type="ECO:0000259" key="11">
    <source>
        <dbReference type="Pfam" id="PF16491"/>
    </source>
</evidence>
<dbReference type="PANTHER" id="PTHR10120">
    <property type="entry name" value="CAAX PRENYL PROTEASE 1"/>
    <property type="match status" value="1"/>
</dbReference>
<feature type="transmembrane region" description="Helical" evidence="9">
    <location>
        <begin position="147"/>
        <end position="175"/>
    </location>
</feature>
<feature type="active site" description="Proton donor" evidence="7">
    <location>
        <position position="406"/>
    </location>
</feature>
<comment type="catalytic activity">
    <reaction evidence="6 9">
        <text>Hydrolyzes the peptide bond -P2-(S-farnesyl or geranylgeranyl)C-P1'-P2'-P3'-COOH where P1' and P2' are amino acids with aliphatic side chains and P3' is any C-terminal residue.</text>
        <dbReference type="EC" id="3.4.24.84"/>
    </reaction>
</comment>
<gene>
    <name evidence="12" type="ORF">J8273_3198</name>
</gene>
<organism evidence="12 13">
    <name type="scientific">Carpediemonas membranifera</name>
    <dbReference type="NCBI Taxonomy" id="201153"/>
    <lineage>
        <taxon>Eukaryota</taxon>
        <taxon>Metamonada</taxon>
        <taxon>Carpediemonas-like organisms</taxon>
        <taxon>Carpediemonas</taxon>
    </lineage>
</organism>
<keyword evidence="1 9" id="KW-0645">Protease</keyword>
<comment type="cofactor">
    <cofactor evidence="8 9">
        <name>Zn(2+)</name>
        <dbReference type="ChEBI" id="CHEBI:29105"/>
    </cofactor>
    <text evidence="8 9">Binds 1 zinc ion per subunit.</text>
</comment>
<protein>
    <recommendedName>
        <fullName evidence="9">CAAX prenyl protease</fullName>
        <ecNumber evidence="9">3.4.24.84</ecNumber>
    </recommendedName>
</protein>
<evidence type="ECO:0000256" key="5">
    <source>
        <dbReference type="ARBA" id="ARBA00023049"/>
    </source>
</evidence>
<feature type="binding site" evidence="8">
    <location>
        <position position="324"/>
    </location>
    <ligand>
        <name>Zn(2+)</name>
        <dbReference type="ChEBI" id="CHEBI:29105"/>
        <note>catalytic</note>
    </ligand>
</feature>
<keyword evidence="9" id="KW-0812">Transmembrane</keyword>
<dbReference type="CDD" id="cd07343">
    <property type="entry name" value="M48A_Zmpste24p_like"/>
    <property type="match status" value="1"/>
</dbReference>
<comment type="similarity">
    <text evidence="9">Belongs to the peptidase M48A family.</text>
</comment>
<sequence>MLSFRSFVSAFVLTTSKAMEAALASLKWIYDEAVVVYYSLNLLYVAICMIAANGIFELWLDIRTRNRLLKGMRNGVPAYLKGMITEETFQRSNRYNLEVTSFGMLKSIFSLAIEIAMLYFGFINWSWSFATNLLEHTPVPVHHITVSILVIVIMSELTSITTMPFSVYSTFVIEARWNFNNTTWATFILDEAKSRIVGYALLCPLMAGALAIVSALPNNFWLPLWLVLCVIAVAIQFLVVPVFIPIFNKLSPLPEDREELQEKLDGIAESVGMKLKKIMVIDGSRRSTKGNAMLAGMFGPKRVIIYDTMLAEMDDDTIAAVIGHELGHHVHNHIPKMLVGGMIKALLMLYVANRCYLSARLYNDFGFDTRPPLIGFFVFFQLIDPINMAVDIFDNALSRHYEYQADRFTVKLGLTGLGAGLVLLSKQNLSDCDPDPLGDFVHSSHPSLAARLRELAKAGVDPALFNPGDEKKER</sequence>
<keyword evidence="9" id="KW-0472">Membrane</keyword>
<keyword evidence="9" id="KW-1133">Transmembrane helix</keyword>